<proteinExistence type="predicted"/>
<name>A0A7S2JR26_9EUKA</name>
<dbReference type="AlphaFoldDB" id="A0A7S2JR26"/>
<reference evidence="1" key="1">
    <citation type="submission" date="2021-01" db="EMBL/GenBank/DDBJ databases">
        <authorList>
            <person name="Corre E."/>
            <person name="Pelletier E."/>
            <person name="Niang G."/>
            <person name="Scheremetjew M."/>
            <person name="Finn R."/>
            <person name="Kale V."/>
            <person name="Holt S."/>
            <person name="Cochrane G."/>
            <person name="Meng A."/>
            <person name="Brown T."/>
            <person name="Cohen L."/>
        </authorList>
    </citation>
    <scope>NUCLEOTIDE SEQUENCE</scope>
    <source>
        <strain evidence="1">UTEX LB 985</strain>
    </source>
</reference>
<protein>
    <submittedName>
        <fullName evidence="1">Uncharacterized protein</fullName>
    </submittedName>
</protein>
<accession>A0A7S2JR26</accession>
<sequence length="106" mass="11302">MGEWQVSSLDSWFMRAIGGTKALAAALRDIARQRAAMVIELDPPPVPHDASAKFGALMLRAEELELAHARVCNALRQSKAAPSALPAALASCQLDGGIGRRKALRL</sequence>
<gene>
    <name evidence="1" type="ORF">CBRE1094_LOCUS46422</name>
</gene>
<dbReference type="EMBL" id="HBGU01085073">
    <property type="protein sequence ID" value="CAD9553617.1"/>
    <property type="molecule type" value="Transcribed_RNA"/>
</dbReference>
<organism evidence="1">
    <name type="scientific">Haptolina brevifila</name>
    <dbReference type="NCBI Taxonomy" id="156173"/>
    <lineage>
        <taxon>Eukaryota</taxon>
        <taxon>Haptista</taxon>
        <taxon>Haptophyta</taxon>
        <taxon>Prymnesiophyceae</taxon>
        <taxon>Prymnesiales</taxon>
        <taxon>Prymnesiaceae</taxon>
        <taxon>Haptolina</taxon>
    </lineage>
</organism>
<evidence type="ECO:0000313" key="1">
    <source>
        <dbReference type="EMBL" id="CAD9553617.1"/>
    </source>
</evidence>